<dbReference type="PANTHER" id="PTHR35901:SF1">
    <property type="entry name" value="EXONUCLEASE VAPC9"/>
    <property type="match status" value="1"/>
</dbReference>
<evidence type="ECO:0000313" key="4">
    <source>
        <dbReference type="Proteomes" id="UP000283469"/>
    </source>
</evidence>
<dbReference type="PANTHER" id="PTHR35901">
    <property type="entry name" value="RIBONUCLEASE VAPC3"/>
    <property type="match status" value="1"/>
</dbReference>
<dbReference type="RefSeq" id="WP_119745787.1">
    <property type="nucleotide sequence ID" value="NZ_QVRA01000007.1"/>
</dbReference>
<sequence>MLVVDTSVSARWVVGSDDPAMSAETTVALTLLPHRLIAPDLLTAEFANVMWKKVRAQEIDAAQAREAVAILPDLVDLIPTGQLADRAMAISLALDHPAYDCFFLATAEMLETVVVTADRRLVRRCADTSFAALVSGLMDRSSWAD</sequence>
<dbReference type="InterPro" id="IPR002716">
    <property type="entry name" value="PIN_dom"/>
</dbReference>
<feature type="domain" description="PIN" evidence="2">
    <location>
        <begin position="3"/>
        <end position="123"/>
    </location>
</feature>
<accession>A0A418YT64</accession>
<dbReference type="SUPFAM" id="SSF88723">
    <property type="entry name" value="PIN domain-like"/>
    <property type="match status" value="1"/>
</dbReference>
<comment type="caution">
    <text evidence="3">The sequence shown here is derived from an EMBL/GenBank/DDBJ whole genome shotgun (WGS) entry which is preliminary data.</text>
</comment>
<dbReference type="AlphaFoldDB" id="A0A418YT64"/>
<evidence type="ECO:0000313" key="3">
    <source>
        <dbReference type="EMBL" id="RJG55074.1"/>
    </source>
</evidence>
<gene>
    <name evidence="3" type="ORF">D0Z70_09630</name>
</gene>
<dbReference type="Proteomes" id="UP000283469">
    <property type="component" value="Unassembled WGS sequence"/>
</dbReference>
<dbReference type="InterPro" id="IPR044153">
    <property type="entry name" value="PIN_Pae0151-like"/>
</dbReference>
<organism evidence="3 4">
    <name type="scientific">Sphingobium terrigena</name>
    <dbReference type="NCBI Taxonomy" id="2304063"/>
    <lineage>
        <taxon>Bacteria</taxon>
        <taxon>Pseudomonadati</taxon>
        <taxon>Pseudomonadota</taxon>
        <taxon>Alphaproteobacteria</taxon>
        <taxon>Sphingomonadales</taxon>
        <taxon>Sphingomonadaceae</taxon>
        <taxon>Sphingobium</taxon>
    </lineage>
</organism>
<reference evidence="3 4" key="1">
    <citation type="submission" date="2018-08" db="EMBL/GenBank/DDBJ databases">
        <title>Sphingobium sp. EO9.</title>
        <authorList>
            <person name="Park Y."/>
            <person name="Kim K.H."/>
            <person name="Jeon C.O."/>
        </authorList>
    </citation>
    <scope>NUCLEOTIDE SEQUENCE [LARGE SCALE GENOMIC DNA]</scope>
    <source>
        <strain evidence="3 4">EO9</strain>
    </source>
</reference>
<name>A0A418YT64_9SPHN</name>
<dbReference type="Gene3D" id="3.40.50.1010">
    <property type="entry name" value="5'-nuclease"/>
    <property type="match status" value="1"/>
</dbReference>
<protein>
    <submittedName>
        <fullName evidence="3">PIN domain-containing protein</fullName>
    </submittedName>
</protein>
<dbReference type="InterPro" id="IPR029060">
    <property type="entry name" value="PIN-like_dom_sf"/>
</dbReference>
<evidence type="ECO:0000256" key="1">
    <source>
        <dbReference type="ARBA" id="ARBA00022842"/>
    </source>
</evidence>
<evidence type="ECO:0000259" key="2">
    <source>
        <dbReference type="Pfam" id="PF01850"/>
    </source>
</evidence>
<dbReference type="EMBL" id="QVRA01000007">
    <property type="protein sequence ID" value="RJG55074.1"/>
    <property type="molecule type" value="Genomic_DNA"/>
</dbReference>
<dbReference type="OrthoDB" id="1524147at2"/>
<keyword evidence="1" id="KW-0460">Magnesium</keyword>
<keyword evidence="4" id="KW-1185">Reference proteome</keyword>
<dbReference type="CDD" id="cd09873">
    <property type="entry name" value="PIN_Pae0151-like"/>
    <property type="match status" value="1"/>
</dbReference>
<proteinExistence type="predicted"/>
<dbReference type="InterPro" id="IPR051619">
    <property type="entry name" value="TypeII_TA_RNase_PINc/VapC"/>
</dbReference>
<dbReference type="Pfam" id="PF01850">
    <property type="entry name" value="PIN"/>
    <property type="match status" value="1"/>
</dbReference>